<reference evidence="3 4" key="1">
    <citation type="journal article" date="2024" name="Nat. Commun.">
        <title>Phylogenomics reveals the evolutionary origins of lichenization in chlorophyte algae.</title>
        <authorList>
            <person name="Puginier C."/>
            <person name="Libourel C."/>
            <person name="Otte J."/>
            <person name="Skaloud P."/>
            <person name="Haon M."/>
            <person name="Grisel S."/>
            <person name="Petersen M."/>
            <person name="Berrin J.G."/>
            <person name="Delaux P.M."/>
            <person name="Dal Grande F."/>
            <person name="Keller J."/>
        </authorList>
    </citation>
    <scope>NUCLEOTIDE SEQUENCE [LARGE SCALE GENOMIC DNA]</scope>
    <source>
        <strain evidence="3 4">SAG 2523</strain>
    </source>
</reference>
<proteinExistence type="predicted"/>
<dbReference type="AlphaFoldDB" id="A0AAW1SXQ8"/>
<gene>
    <name evidence="3" type="ORF">WJX84_012332</name>
</gene>
<name>A0AAW1SXQ8_9CHLO</name>
<protein>
    <recommendedName>
        <fullName evidence="2">KH type-2 domain-containing protein</fullName>
    </recommendedName>
</protein>
<dbReference type="Pfam" id="PF07650">
    <property type="entry name" value="KH_2"/>
    <property type="match status" value="1"/>
</dbReference>
<dbReference type="Proteomes" id="UP001485043">
    <property type="component" value="Unassembled WGS sequence"/>
</dbReference>
<dbReference type="GO" id="GO:0043024">
    <property type="term" value="F:ribosomal small subunit binding"/>
    <property type="evidence" value="ECO:0007669"/>
    <property type="project" value="TreeGrafter"/>
</dbReference>
<dbReference type="InterPro" id="IPR004044">
    <property type="entry name" value="KH_dom_type_2"/>
</dbReference>
<evidence type="ECO:0000313" key="3">
    <source>
        <dbReference type="EMBL" id="KAK9862204.1"/>
    </source>
</evidence>
<dbReference type="GO" id="GO:0019843">
    <property type="term" value="F:rRNA binding"/>
    <property type="evidence" value="ECO:0007669"/>
    <property type="project" value="TreeGrafter"/>
</dbReference>
<evidence type="ECO:0000256" key="1">
    <source>
        <dbReference type="ARBA" id="ARBA00022884"/>
    </source>
</evidence>
<keyword evidence="4" id="KW-1185">Reference proteome</keyword>
<dbReference type="SUPFAM" id="SSF54814">
    <property type="entry name" value="Prokaryotic type KH domain (KH-domain type II)"/>
    <property type="match status" value="1"/>
</dbReference>
<dbReference type="EMBL" id="JALJOV010000640">
    <property type="protein sequence ID" value="KAK9862204.1"/>
    <property type="molecule type" value="Genomic_DNA"/>
</dbReference>
<evidence type="ECO:0000313" key="4">
    <source>
        <dbReference type="Proteomes" id="UP001485043"/>
    </source>
</evidence>
<organism evidence="3 4">
    <name type="scientific">Apatococcus fuscideae</name>
    <dbReference type="NCBI Taxonomy" id="2026836"/>
    <lineage>
        <taxon>Eukaryota</taxon>
        <taxon>Viridiplantae</taxon>
        <taxon>Chlorophyta</taxon>
        <taxon>core chlorophytes</taxon>
        <taxon>Trebouxiophyceae</taxon>
        <taxon>Chlorellales</taxon>
        <taxon>Chlorellaceae</taxon>
        <taxon>Apatococcus</taxon>
    </lineage>
</organism>
<dbReference type="PANTHER" id="PTHR42698:SF1">
    <property type="entry name" value="GTPASE ERA, MITOCHONDRIAL"/>
    <property type="match status" value="1"/>
</dbReference>
<dbReference type="InterPro" id="IPR009019">
    <property type="entry name" value="KH_sf_prok-type"/>
</dbReference>
<sequence length="91" mass="10545">MVVQVVREKVFQMMHQELPYAIKLQHTLTRILADNSVRLEYDVLVPHEGARGMLVGSNGRIIGMIGIAARRELEHLWRMRVHLFLQVSVKN</sequence>
<comment type="caution">
    <text evidence="3">The sequence shown here is derived from an EMBL/GenBank/DDBJ whole genome shotgun (WGS) entry which is preliminary data.</text>
</comment>
<keyword evidence="1" id="KW-0694">RNA-binding</keyword>
<dbReference type="Gene3D" id="3.30.300.20">
    <property type="match status" value="1"/>
</dbReference>
<dbReference type="GO" id="GO:0000028">
    <property type="term" value="P:ribosomal small subunit assembly"/>
    <property type="evidence" value="ECO:0007669"/>
    <property type="project" value="TreeGrafter"/>
</dbReference>
<dbReference type="InterPro" id="IPR005662">
    <property type="entry name" value="GTPase_Era-like"/>
</dbReference>
<dbReference type="PANTHER" id="PTHR42698">
    <property type="entry name" value="GTPASE ERA"/>
    <property type="match status" value="1"/>
</dbReference>
<dbReference type="GO" id="GO:0005525">
    <property type="term" value="F:GTP binding"/>
    <property type="evidence" value="ECO:0007669"/>
    <property type="project" value="InterPro"/>
</dbReference>
<dbReference type="CDD" id="cd22534">
    <property type="entry name" value="KH-II_Era"/>
    <property type="match status" value="1"/>
</dbReference>
<accession>A0AAW1SXQ8</accession>
<dbReference type="InterPro" id="IPR015946">
    <property type="entry name" value="KH_dom-like_a/b"/>
</dbReference>
<evidence type="ECO:0000259" key="2">
    <source>
        <dbReference type="Pfam" id="PF07650"/>
    </source>
</evidence>
<feature type="domain" description="KH type-2" evidence="2">
    <location>
        <begin position="43"/>
        <end position="91"/>
    </location>
</feature>